<dbReference type="InterPro" id="IPR042099">
    <property type="entry name" value="ANL_N_sf"/>
</dbReference>
<evidence type="ECO:0000256" key="1">
    <source>
        <dbReference type="ARBA" id="ARBA00006432"/>
    </source>
</evidence>
<dbReference type="PANTHER" id="PTHR43201">
    <property type="entry name" value="ACYL-COA SYNTHETASE"/>
    <property type="match status" value="1"/>
</dbReference>
<dbReference type="InterPro" id="IPR000873">
    <property type="entry name" value="AMP-dep_synth/lig_dom"/>
</dbReference>
<dbReference type="RefSeq" id="WP_229660067.1">
    <property type="nucleotide sequence ID" value="NZ_BMJI01000026.1"/>
</dbReference>
<dbReference type="Pfam" id="PF13193">
    <property type="entry name" value="AMP-binding_C"/>
    <property type="match status" value="1"/>
</dbReference>
<feature type="region of interest" description="Disordered" evidence="3">
    <location>
        <begin position="547"/>
        <end position="574"/>
    </location>
</feature>
<organism evidence="6 7">
    <name type="scientific">Tersicoccus solisilvae</name>
    <dbReference type="NCBI Taxonomy" id="1882339"/>
    <lineage>
        <taxon>Bacteria</taxon>
        <taxon>Bacillati</taxon>
        <taxon>Actinomycetota</taxon>
        <taxon>Actinomycetes</taxon>
        <taxon>Micrococcales</taxon>
        <taxon>Micrococcaceae</taxon>
        <taxon>Tersicoccus</taxon>
    </lineage>
</organism>
<dbReference type="Gene3D" id="3.30.300.30">
    <property type="match status" value="1"/>
</dbReference>
<comment type="caution">
    <text evidence="6">The sequence shown here is derived from an EMBL/GenBank/DDBJ whole genome shotgun (WGS) entry which is preliminary data.</text>
</comment>
<evidence type="ECO:0000259" key="5">
    <source>
        <dbReference type="Pfam" id="PF13193"/>
    </source>
</evidence>
<proteinExistence type="inferred from homology"/>
<dbReference type="SUPFAM" id="SSF56801">
    <property type="entry name" value="Acetyl-CoA synthetase-like"/>
    <property type="match status" value="1"/>
</dbReference>
<evidence type="ECO:0000259" key="4">
    <source>
        <dbReference type="Pfam" id="PF00501"/>
    </source>
</evidence>
<evidence type="ECO:0000313" key="6">
    <source>
        <dbReference type="EMBL" id="GGC99665.1"/>
    </source>
</evidence>
<accession>A0ABQ1PMR7</accession>
<dbReference type="PROSITE" id="PS00455">
    <property type="entry name" value="AMP_BINDING"/>
    <property type="match status" value="1"/>
</dbReference>
<dbReference type="Pfam" id="PF00501">
    <property type="entry name" value="AMP-binding"/>
    <property type="match status" value="1"/>
</dbReference>
<feature type="domain" description="AMP-dependent synthetase/ligase" evidence="4">
    <location>
        <begin position="33"/>
        <end position="406"/>
    </location>
</feature>
<feature type="domain" description="AMP-binding enzyme C-terminal" evidence="5">
    <location>
        <begin position="457"/>
        <end position="532"/>
    </location>
</feature>
<protein>
    <submittedName>
        <fullName evidence="6">Short chain acyl-CoA synthetase</fullName>
    </submittedName>
</protein>
<dbReference type="InterPro" id="IPR025110">
    <property type="entry name" value="AMP-bd_C"/>
</dbReference>
<dbReference type="InterPro" id="IPR045851">
    <property type="entry name" value="AMP-bd_C_sf"/>
</dbReference>
<name>A0ABQ1PMR7_9MICC</name>
<dbReference type="InterPro" id="IPR020845">
    <property type="entry name" value="AMP-binding_CS"/>
</dbReference>
<evidence type="ECO:0000256" key="3">
    <source>
        <dbReference type="SAM" id="MobiDB-lite"/>
    </source>
</evidence>
<evidence type="ECO:0000313" key="7">
    <source>
        <dbReference type="Proteomes" id="UP000597761"/>
    </source>
</evidence>
<keyword evidence="2" id="KW-0436">Ligase</keyword>
<dbReference type="Proteomes" id="UP000597761">
    <property type="component" value="Unassembled WGS sequence"/>
</dbReference>
<reference evidence="7" key="1">
    <citation type="journal article" date="2019" name="Int. J. Syst. Evol. Microbiol.">
        <title>The Global Catalogue of Microorganisms (GCM) 10K type strain sequencing project: providing services to taxonomists for standard genome sequencing and annotation.</title>
        <authorList>
            <consortium name="The Broad Institute Genomics Platform"/>
            <consortium name="The Broad Institute Genome Sequencing Center for Infectious Disease"/>
            <person name="Wu L."/>
            <person name="Ma J."/>
        </authorList>
    </citation>
    <scope>NUCLEOTIDE SEQUENCE [LARGE SCALE GENOMIC DNA]</scope>
    <source>
        <strain evidence="7">CGMCC 1.15480</strain>
    </source>
</reference>
<dbReference type="EMBL" id="BMJI01000026">
    <property type="protein sequence ID" value="GGC99665.1"/>
    <property type="molecule type" value="Genomic_DNA"/>
</dbReference>
<sequence length="574" mass="62396">MSTPFAMLEPPAEADHFRAAGYWKNRLLIDYLDDAVRARPDAVANIDTAGSRTYGEFGRLVDDAAAGLLDLGVRAGDTVSIQLPNRHEWIVAHLAAQRVGAVTNPLVPIFRDREIGYMAARARTKVIFVPAEHRKFDHVAMVERLRGDLPELTHCVVVGETADRPGYLTWDALLQRGRARGITADEAAARRPDPDDLALIMFTSGTTGSPKGVMHAHNTVLAGSLPWPDRLGMDETAVIHMASTFSHLTGYLYGVALPLMLGATGVFQEVWNAAEFLRLVEQHGIQHTSGATPFLQDLLDADGLAEHDTSSLARFCCMGAPIPGAVLRRAKEVLPGLSVFGGWGQTECCLVTMGSPADPEEKILGSDGRPLPGMELRIVDLAGRPSPAGEEGRIQVRGAFLFRGYLEQLDATRADLHDGWFDTGDLGTMDEDGYVRLAGRTKDIIIRGGENIPVAYVENILYEHPRITGVALVAVPHPRLQEIGGVVVQLRDPEPFTLADLRRFLEQKGLAKPYWPEILKVVDDFPRTASGKIQKFKIRQELADEAARLADTPAAGTPPTQTAPTGTAPQEATT</sequence>
<gene>
    <name evidence="6" type="ORF">GCM10011512_28230</name>
</gene>
<dbReference type="Gene3D" id="3.40.50.12780">
    <property type="entry name" value="N-terminal domain of ligase-like"/>
    <property type="match status" value="1"/>
</dbReference>
<evidence type="ECO:0000256" key="2">
    <source>
        <dbReference type="ARBA" id="ARBA00022598"/>
    </source>
</evidence>
<keyword evidence="7" id="KW-1185">Reference proteome</keyword>
<dbReference type="PANTHER" id="PTHR43201:SF5">
    <property type="entry name" value="MEDIUM-CHAIN ACYL-COA LIGASE ACSF2, MITOCHONDRIAL"/>
    <property type="match status" value="1"/>
</dbReference>
<comment type="similarity">
    <text evidence="1">Belongs to the ATP-dependent AMP-binding enzyme family.</text>
</comment>
<feature type="compositionally biased region" description="Low complexity" evidence="3">
    <location>
        <begin position="552"/>
        <end position="574"/>
    </location>
</feature>